<dbReference type="InterPro" id="IPR052922">
    <property type="entry name" value="Cytidylate_Kinase-2"/>
</dbReference>
<proteinExistence type="predicted"/>
<dbReference type="Pfam" id="PF13238">
    <property type="entry name" value="AAA_18"/>
    <property type="match status" value="1"/>
</dbReference>
<accession>A0ABX1KCT5</accession>
<evidence type="ECO:0000313" key="1">
    <source>
        <dbReference type="EMBL" id="NLP83783.1"/>
    </source>
</evidence>
<dbReference type="Proteomes" id="UP001429745">
    <property type="component" value="Unassembled WGS sequence"/>
</dbReference>
<name>A0ABX1KCT5_9MICO</name>
<evidence type="ECO:0000313" key="2">
    <source>
        <dbReference type="Proteomes" id="UP001429745"/>
    </source>
</evidence>
<dbReference type="RefSeq" id="WP_168912285.1">
    <property type="nucleotide sequence ID" value="NZ_JABACI010000002.1"/>
</dbReference>
<comment type="caution">
    <text evidence="1">The sequence shown here is derived from an EMBL/GenBank/DDBJ whole genome shotgun (WGS) entry which is preliminary data.</text>
</comment>
<keyword evidence="2" id="KW-1185">Reference proteome</keyword>
<dbReference type="InterPro" id="IPR027417">
    <property type="entry name" value="P-loop_NTPase"/>
</dbReference>
<sequence length="184" mass="21159">MPQHPRRIRVVGISGSGKTTLAVEIARRTGLPHLELDAVFWGPGWEFRALDEAHRVIDEFVATNPDGWVIDGNWSSRLDGRLDPGSPGGADLVVWLDHPRSIVMARLVRRTLRRGILREELWHGNRERPSTWFARDPHKNILRWAWVQHAIVRERMQALSQEWPVVRIARPRDAAAWLAGLCRE</sequence>
<protein>
    <submittedName>
        <fullName evidence="1">Toxin</fullName>
    </submittedName>
</protein>
<dbReference type="EMBL" id="JABACI010000002">
    <property type="protein sequence ID" value="NLP83783.1"/>
    <property type="molecule type" value="Genomic_DNA"/>
</dbReference>
<dbReference type="PANTHER" id="PTHR37816">
    <property type="entry name" value="YALI0E33011P"/>
    <property type="match status" value="1"/>
</dbReference>
<dbReference type="Gene3D" id="3.40.50.300">
    <property type="entry name" value="P-loop containing nucleotide triphosphate hydrolases"/>
    <property type="match status" value="1"/>
</dbReference>
<dbReference type="SUPFAM" id="SSF52540">
    <property type="entry name" value="P-loop containing nucleoside triphosphate hydrolases"/>
    <property type="match status" value="1"/>
</dbReference>
<dbReference type="PANTHER" id="PTHR37816:SF1">
    <property type="entry name" value="TOXIN"/>
    <property type="match status" value="1"/>
</dbReference>
<reference evidence="1 2" key="1">
    <citation type="submission" date="2020-04" db="EMBL/GenBank/DDBJ databases">
        <title>CFH 90308 Microbacterium sp.</title>
        <authorList>
            <person name="Nie G."/>
            <person name="Ming H."/>
            <person name="Xia T."/>
        </authorList>
    </citation>
    <scope>NUCLEOTIDE SEQUENCE [LARGE SCALE GENOMIC DNA]</scope>
    <source>
        <strain evidence="1 2">CFH 90308</strain>
    </source>
</reference>
<organism evidence="1 2">
    <name type="scientific">Microbacterium salsuginis</name>
    <dbReference type="NCBI Taxonomy" id="2722803"/>
    <lineage>
        <taxon>Bacteria</taxon>
        <taxon>Bacillati</taxon>
        <taxon>Actinomycetota</taxon>
        <taxon>Actinomycetes</taxon>
        <taxon>Micrococcales</taxon>
        <taxon>Microbacteriaceae</taxon>
        <taxon>Microbacterium</taxon>
    </lineage>
</organism>
<gene>
    <name evidence="1" type="ORF">HF576_07980</name>
</gene>